<protein>
    <submittedName>
        <fullName evidence="2">DUF2807 domain-containing protein</fullName>
    </submittedName>
</protein>
<dbReference type="Gene3D" id="2.160.20.120">
    <property type="match status" value="1"/>
</dbReference>
<dbReference type="InterPro" id="IPR021255">
    <property type="entry name" value="DUF2807"/>
</dbReference>
<sequence>MACSSNDCLKSAGDVTTERRELPAFRYITATENVNVTLVQDTETYAEVRTGSHLQADLKAEVRGDHLYISNESTCNWARSYSVPHEVVLHLPTFQDLSLYGQGNIRTEGQFQVDSLILHLKGAGDFDLNLNSKRILLDQYELGDINLQGQTNELLLSGGGLGRFFAANLRIKDQCFLNLSSYADGAVYVNTSGLLTGYHAGTSTVHYTGSPSGVEVQVTGKGKLVPGN</sequence>
<proteinExistence type="predicted"/>
<dbReference type="Proteomes" id="UP000831113">
    <property type="component" value="Chromosome"/>
</dbReference>
<dbReference type="Pfam" id="PF10988">
    <property type="entry name" value="DUF2807"/>
    <property type="match status" value="1"/>
</dbReference>
<accession>A0ABY4D318</accession>
<evidence type="ECO:0000313" key="2">
    <source>
        <dbReference type="EMBL" id="UOG76696.1"/>
    </source>
</evidence>
<organism evidence="2 3">
    <name type="scientific">Hymenobacter tibetensis</name>
    <dbReference type="NCBI Taxonomy" id="497967"/>
    <lineage>
        <taxon>Bacteria</taxon>
        <taxon>Pseudomonadati</taxon>
        <taxon>Bacteroidota</taxon>
        <taxon>Cytophagia</taxon>
        <taxon>Cytophagales</taxon>
        <taxon>Hymenobacteraceae</taxon>
        <taxon>Hymenobacter</taxon>
    </lineage>
</organism>
<gene>
    <name evidence="2" type="ORF">MTX78_08845</name>
</gene>
<reference evidence="2 3" key="1">
    <citation type="submission" date="2022-03" db="EMBL/GenBank/DDBJ databases">
        <title>Hymenobactersp. isolated from the air.</title>
        <authorList>
            <person name="Won M."/>
            <person name="Kwon S.-W."/>
        </authorList>
    </citation>
    <scope>NUCLEOTIDE SEQUENCE [LARGE SCALE GENOMIC DNA]</scope>
    <source>
        <strain evidence="2 3">KACC 21982</strain>
    </source>
</reference>
<keyword evidence="3" id="KW-1185">Reference proteome</keyword>
<evidence type="ECO:0000259" key="1">
    <source>
        <dbReference type="Pfam" id="PF10988"/>
    </source>
</evidence>
<evidence type="ECO:0000313" key="3">
    <source>
        <dbReference type="Proteomes" id="UP000831113"/>
    </source>
</evidence>
<dbReference type="RefSeq" id="WP_243801821.1">
    <property type="nucleotide sequence ID" value="NZ_CP094669.1"/>
</dbReference>
<feature type="domain" description="Putative auto-transporter adhesin head GIN" evidence="1">
    <location>
        <begin position="25"/>
        <end position="211"/>
    </location>
</feature>
<dbReference type="EMBL" id="CP094669">
    <property type="protein sequence ID" value="UOG76696.1"/>
    <property type="molecule type" value="Genomic_DNA"/>
</dbReference>
<name>A0ABY4D318_9BACT</name>